<dbReference type="InterPro" id="IPR020846">
    <property type="entry name" value="MFS_dom"/>
</dbReference>
<evidence type="ECO:0000256" key="4">
    <source>
        <dbReference type="ARBA" id="ARBA00023136"/>
    </source>
</evidence>
<comment type="subcellular location">
    <subcellularLocation>
        <location evidence="1">Membrane</location>
        <topology evidence="1">Multi-pass membrane protein</topology>
    </subcellularLocation>
</comment>
<dbReference type="InterPro" id="IPR036259">
    <property type="entry name" value="MFS_trans_sf"/>
</dbReference>
<dbReference type="HOGENOM" id="CLU_012970_1_0_1"/>
<feature type="compositionally biased region" description="Polar residues" evidence="5">
    <location>
        <begin position="26"/>
        <end position="38"/>
    </location>
</feature>
<dbReference type="PANTHER" id="PTHR23501">
    <property type="entry name" value="MAJOR FACILITATOR SUPERFAMILY"/>
    <property type="match status" value="1"/>
</dbReference>
<dbReference type="RefSeq" id="XP_007832560.1">
    <property type="nucleotide sequence ID" value="XM_007834369.1"/>
</dbReference>
<feature type="domain" description="Major facilitator superfamily (MFS) profile" evidence="7">
    <location>
        <begin position="119"/>
        <end position="621"/>
    </location>
</feature>
<accession>W3XES7</accession>
<evidence type="ECO:0000256" key="6">
    <source>
        <dbReference type="SAM" id="Phobius"/>
    </source>
</evidence>
<feature type="transmembrane region" description="Helical" evidence="6">
    <location>
        <begin position="184"/>
        <end position="201"/>
    </location>
</feature>
<gene>
    <name evidence="8" type="ORF">PFICI_05788</name>
</gene>
<feature type="transmembrane region" description="Helical" evidence="6">
    <location>
        <begin position="115"/>
        <end position="132"/>
    </location>
</feature>
<dbReference type="Proteomes" id="UP000030651">
    <property type="component" value="Unassembled WGS sequence"/>
</dbReference>
<feature type="compositionally biased region" description="Acidic residues" evidence="5">
    <location>
        <begin position="81"/>
        <end position="90"/>
    </location>
</feature>
<feature type="transmembrane region" description="Helical" evidence="6">
    <location>
        <begin position="328"/>
        <end position="347"/>
    </location>
</feature>
<keyword evidence="2 6" id="KW-0812">Transmembrane</keyword>
<reference evidence="9" key="1">
    <citation type="journal article" date="2015" name="BMC Genomics">
        <title>Genomic and transcriptomic analysis of the endophytic fungus Pestalotiopsis fici reveals its lifestyle and high potential for synthesis of natural products.</title>
        <authorList>
            <person name="Wang X."/>
            <person name="Zhang X."/>
            <person name="Liu L."/>
            <person name="Xiang M."/>
            <person name="Wang W."/>
            <person name="Sun X."/>
            <person name="Che Y."/>
            <person name="Guo L."/>
            <person name="Liu G."/>
            <person name="Guo L."/>
            <person name="Wang C."/>
            <person name="Yin W.B."/>
            <person name="Stadler M."/>
            <person name="Zhang X."/>
            <person name="Liu X."/>
        </authorList>
    </citation>
    <scope>NUCLEOTIDE SEQUENCE [LARGE SCALE GENOMIC DNA]</scope>
    <source>
        <strain evidence="9">W106-1 / CGMCC3.15140</strain>
    </source>
</reference>
<dbReference type="AlphaFoldDB" id="W3XES7"/>
<dbReference type="Gene3D" id="1.20.1250.20">
    <property type="entry name" value="MFS general substrate transporter like domains"/>
    <property type="match status" value="2"/>
</dbReference>
<feature type="region of interest" description="Disordered" evidence="5">
    <location>
        <begin position="18"/>
        <end position="97"/>
    </location>
</feature>
<evidence type="ECO:0000313" key="9">
    <source>
        <dbReference type="Proteomes" id="UP000030651"/>
    </source>
</evidence>
<proteinExistence type="predicted"/>
<dbReference type="PANTHER" id="PTHR23501:SF55">
    <property type="entry name" value="SIDEROPHORE IRON TRANSPORTER, PUTATIVE (AFU_ORTHOLOGUE AFUA_3G03440)-RELATED"/>
    <property type="match status" value="1"/>
</dbReference>
<dbReference type="GO" id="GO:0005886">
    <property type="term" value="C:plasma membrane"/>
    <property type="evidence" value="ECO:0007669"/>
    <property type="project" value="TreeGrafter"/>
</dbReference>
<dbReference type="SUPFAM" id="SSF103473">
    <property type="entry name" value="MFS general substrate transporter"/>
    <property type="match status" value="1"/>
</dbReference>
<evidence type="ECO:0000256" key="5">
    <source>
        <dbReference type="SAM" id="MobiDB-lite"/>
    </source>
</evidence>
<dbReference type="Pfam" id="PF07690">
    <property type="entry name" value="MFS_1"/>
    <property type="match status" value="2"/>
</dbReference>
<organism evidence="8 9">
    <name type="scientific">Pestalotiopsis fici (strain W106-1 / CGMCC3.15140)</name>
    <dbReference type="NCBI Taxonomy" id="1229662"/>
    <lineage>
        <taxon>Eukaryota</taxon>
        <taxon>Fungi</taxon>
        <taxon>Dikarya</taxon>
        <taxon>Ascomycota</taxon>
        <taxon>Pezizomycotina</taxon>
        <taxon>Sordariomycetes</taxon>
        <taxon>Xylariomycetidae</taxon>
        <taxon>Amphisphaeriales</taxon>
        <taxon>Sporocadaceae</taxon>
        <taxon>Pestalotiopsis</taxon>
    </lineage>
</organism>
<dbReference type="InParanoid" id="W3XES7"/>
<evidence type="ECO:0000259" key="7">
    <source>
        <dbReference type="PROSITE" id="PS50850"/>
    </source>
</evidence>
<evidence type="ECO:0000256" key="2">
    <source>
        <dbReference type="ARBA" id="ARBA00022692"/>
    </source>
</evidence>
<keyword evidence="4 6" id="KW-0472">Membrane</keyword>
<evidence type="ECO:0000256" key="1">
    <source>
        <dbReference type="ARBA" id="ARBA00004141"/>
    </source>
</evidence>
<protein>
    <recommendedName>
        <fullName evidence="7">Major facilitator superfamily (MFS) profile domain-containing protein</fullName>
    </recommendedName>
</protein>
<feature type="transmembrane region" description="Helical" evidence="6">
    <location>
        <begin position="393"/>
        <end position="410"/>
    </location>
</feature>
<dbReference type="InterPro" id="IPR011701">
    <property type="entry name" value="MFS"/>
</dbReference>
<dbReference type="eggNOG" id="KOG0254">
    <property type="taxonomic scope" value="Eukaryota"/>
</dbReference>
<dbReference type="OrthoDB" id="4078873at2759"/>
<feature type="transmembrane region" description="Helical" evidence="6">
    <location>
        <begin position="272"/>
        <end position="294"/>
    </location>
</feature>
<feature type="transmembrane region" description="Helical" evidence="6">
    <location>
        <begin position="207"/>
        <end position="229"/>
    </location>
</feature>
<feature type="transmembrane region" description="Helical" evidence="6">
    <location>
        <begin position="485"/>
        <end position="505"/>
    </location>
</feature>
<keyword evidence="3 6" id="KW-1133">Transmembrane helix</keyword>
<dbReference type="GO" id="GO:0022857">
    <property type="term" value="F:transmembrane transporter activity"/>
    <property type="evidence" value="ECO:0007669"/>
    <property type="project" value="InterPro"/>
</dbReference>
<dbReference type="PROSITE" id="PS50850">
    <property type="entry name" value="MFS"/>
    <property type="match status" value="1"/>
</dbReference>
<dbReference type="GeneID" id="19270801"/>
<dbReference type="OMA" id="WDGYYTS"/>
<feature type="transmembrane region" description="Helical" evidence="6">
    <location>
        <begin position="152"/>
        <end position="172"/>
    </location>
</feature>
<feature type="transmembrane region" description="Helical" evidence="6">
    <location>
        <begin position="353"/>
        <end position="372"/>
    </location>
</feature>
<dbReference type="EMBL" id="KI912111">
    <property type="protein sequence ID" value="ETS83912.1"/>
    <property type="molecule type" value="Genomic_DNA"/>
</dbReference>
<feature type="transmembrane region" description="Helical" evidence="6">
    <location>
        <begin position="599"/>
        <end position="617"/>
    </location>
</feature>
<evidence type="ECO:0000256" key="3">
    <source>
        <dbReference type="ARBA" id="ARBA00022989"/>
    </source>
</evidence>
<dbReference type="KEGG" id="pfy:PFICI_05788"/>
<evidence type="ECO:0000313" key="8">
    <source>
        <dbReference type="EMBL" id="ETS83912.1"/>
    </source>
</evidence>
<feature type="transmembrane region" description="Helical" evidence="6">
    <location>
        <begin position="241"/>
        <end position="260"/>
    </location>
</feature>
<name>W3XES7_PESFW</name>
<dbReference type="FunCoup" id="W3XES7">
    <property type="interactions" value="22"/>
</dbReference>
<sequence>MAEHLQLGRLATLRLSGASPSHEFGSVNTGTDINTGAAMTTDENDSRVPLLSDPEADRRSDEYGATGHNKSSAETTTDHDEASDDEDDNVSDSSDNVHGGVKQADAINLVWSRSALILAYFFIFLCSFAQALQWQILSNLTPYVTSEFSSHSLIPTISLVASILSGTLKLPISKIIDAWGRPQGLAAMILLATIGLILMAACQDVKTYAAAQVFYEVGISGFSYVLNIIVADTSSMKNRTLAFAFANLPSLVTTVIGPPIAKAFHERSSWRWGFATSAVLFFILSIPILVLLMINARKAVRLGLLKKEKNEQKWTVEGFLHQLREYDAIGLSLVTFGLTFVFVPVSLGTGAAGIWTLAMLIAGVVMLVAFVFHEKYYAPRPVIAFSLLFSRNVAGSCLLSIVLFIAYFAWDSYYSSYLQVVHGLSITEAGYINHIYEFGSTLWGVVVGYLIKVSDRYKWLALLALPVHILGGASLILFRRPETEIVYLVLAQVMLTIGGSTLVLCDQIAVMAVSSHEDLASVMAILSVSYYVGSAGGNALSGSIWNSVLPKALAAALPDMPKAELKALCSDLNKQLSYPIGTPIRDAIISAYSTAQVRMCITGAAVSLIQIIAVAIWRDVRVSKVKQVKGKVV</sequence>
<keyword evidence="9" id="KW-1185">Reference proteome</keyword>
<feature type="transmembrane region" description="Helical" evidence="6">
    <location>
        <begin position="460"/>
        <end position="479"/>
    </location>
</feature>